<dbReference type="CDD" id="cd02966">
    <property type="entry name" value="TlpA_like_family"/>
    <property type="match status" value="1"/>
</dbReference>
<dbReference type="PROSITE" id="PS51352">
    <property type="entry name" value="THIOREDOXIN_2"/>
    <property type="match status" value="1"/>
</dbReference>
<dbReference type="SUPFAM" id="SSF52833">
    <property type="entry name" value="Thioredoxin-like"/>
    <property type="match status" value="1"/>
</dbReference>
<dbReference type="GO" id="GO:0016491">
    <property type="term" value="F:oxidoreductase activity"/>
    <property type="evidence" value="ECO:0007669"/>
    <property type="project" value="InterPro"/>
</dbReference>
<evidence type="ECO:0000313" key="2">
    <source>
        <dbReference type="EMBL" id="RZD14941.1"/>
    </source>
</evidence>
<comment type="caution">
    <text evidence="2">The sequence shown here is derived from an EMBL/GenBank/DDBJ whole genome shotgun (WGS) entry which is preliminary data.</text>
</comment>
<dbReference type="EMBL" id="SGBD01000001">
    <property type="protein sequence ID" value="RZD14941.1"/>
    <property type="molecule type" value="Genomic_DNA"/>
</dbReference>
<dbReference type="AlphaFoldDB" id="A0A519BCC9"/>
<dbReference type="InterPro" id="IPR017937">
    <property type="entry name" value="Thioredoxin_CS"/>
</dbReference>
<name>A0A519BCC9_9DELT</name>
<proteinExistence type="predicted"/>
<dbReference type="PANTHER" id="PTHR42852:SF17">
    <property type="entry name" value="THIOREDOXIN-LIKE PROTEIN HI_1115"/>
    <property type="match status" value="1"/>
</dbReference>
<evidence type="ECO:0000259" key="1">
    <source>
        <dbReference type="PROSITE" id="PS51352"/>
    </source>
</evidence>
<accession>A0A519BCC9</accession>
<dbReference type="Proteomes" id="UP000320813">
    <property type="component" value="Unassembled WGS sequence"/>
</dbReference>
<protein>
    <submittedName>
        <fullName evidence="2">TlpA family protein disulfide reductase</fullName>
    </submittedName>
</protein>
<organism evidence="2 3">
    <name type="scientific">Candidatus Acidulodesulfobacterium ferriphilum</name>
    <dbReference type="NCBI Taxonomy" id="2597223"/>
    <lineage>
        <taxon>Bacteria</taxon>
        <taxon>Deltaproteobacteria</taxon>
        <taxon>Candidatus Acidulodesulfobacterales</taxon>
        <taxon>Candidatus Acidulodesulfobacterium</taxon>
    </lineage>
</organism>
<dbReference type="Gene3D" id="3.40.30.10">
    <property type="entry name" value="Glutaredoxin"/>
    <property type="match status" value="1"/>
</dbReference>
<dbReference type="PANTHER" id="PTHR42852">
    <property type="entry name" value="THIOL:DISULFIDE INTERCHANGE PROTEIN DSBE"/>
    <property type="match status" value="1"/>
</dbReference>
<dbReference type="InterPro" id="IPR013766">
    <property type="entry name" value="Thioredoxin_domain"/>
</dbReference>
<dbReference type="InterPro" id="IPR036249">
    <property type="entry name" value="Thioredoxin-like_sf"/>
</dbReference>
<dbReference type="InterPro" id="IPR000866">
    <property type="entry name" value="AhpC/TSA"/>
</dbReference>
<dbReference type="Pfam" id="PF00578">
    <property type="entry name" value="AhpC-TSA"/>
    <property type="match status" value="1"/>
</dbReference>
<reference evidence="2 3" key="1">
    <citation type="submission" date="2019-01" db="EMBL/GenBank/DDBJ databases">
        <title>Insights into ecological role of a new deltaproteobacterial order Candidatus Sinidesulfobacterales (Sva0485) by metagenomics and metatranscriptomics.</title>
        <authorList>
            <person name="Tan S."/>
            <person name="Liu J."/>
            <person name="Fang Y."/>
            <person name="Hedlund B.P."/>
            <person name="Lian Z.H."/>
            <person name="Huang L.Y."/>
            <person name="Li J.T."/>
            <person name="Huang L.N."/>
            <person name="Li W.J."/>
            <person name="Jiang H.C."/>
            <person name="Dong H.L."/>
            <person name="Shu W.S."/>
        </authorList>
    </citation>
    <scope>NUCLEOTIDE SEQUENCE [LARGE SCALE GENOMIC DNA]</scope>
    <source>
        <strain evidence="2">AP3</strain>
    </source>
</reference>
<evidence type="ECO:0000313" key="3">
    <source>
        <dbReference type="Proteomes" id="UP000320813"/>
    </source>
</evidence>
<dbReference type="GO" id="GO:0016209">
    <property type="term" value="F:antioxidant activity"/>
    <property type="evidence" value="ECO:0007669"/>
    <property type="project" value="InterPro"/>
</dbReference>
<dbReference type="InterPro" id="IPR050553">
    <property type="entry name" value="Thioredoxin_ResA/DsbE_sf"/>
</dbReference>
<feature type="domain" description="Thioredoxin" evidence="1">
    <location>
        <begin position="45"/>
        <end position="188"/>
    </location>
</feature>
<dbReference type="PROSITE" id="PS00194">
    <property type="entry name" value="THIOREDOXIN_1"/>
    <property type="match status" value="1"/>
</dbReference>
<sequence>METEFSSSQDRRSQPHMNRVKTKIKIIVFLFLLFSLVYISSASANAKPEKAPDFTLRALNPSVSGYTDFSLSSFKGHVVIINFWATWCPPCRAEIPMLENFYKSYKSKGVIVVGINVNDNVSGVKSFTKLYDMTYPVVYASSSVISNYGGVNAIPQTFFISKSGYIMFHWVGEISKGALYGITDKLLSIR</sequence>
<gene>
    <name evidence="2" type="ORF">EVJ47_01280</name>
</gene>